<comment type="caution">
    <text evidence="2">The sequence shown here is derived from an EMBL/GenBank/DDBJ whole genome shotgun (WGS) entry which is preliminary data.</text>
</comment>
<accession>A0A8H8VIW3</accession>
<name>A0A8H8VIW3_ORBOL</name>
<feature type="signal peptide" evidence="1">
    <location>
        <begin position="1"/>
        <end position="30"/>
    </location>
</feature>
<evidence type="ECO:0000256" key="1">
    <source>
        <dbReference type="SAM" id="SignalP"/>
    </source>
</evidence>
<dbReference type="OrthoDB" id="5394249at2759"/>
<sequence>MLLELIWVPSGQFLLLALYLWLSCFDFVSARRKAPIAAANQDNPPWYHPPDFYVTAQEWDDFIKPPKDHNYLEDPVWYIFHGGYILRDFSRQQERLATILANYTGDNTWLDFRTQYFKIIAPLTTEWYPIDSEVDGYPKHMQKECRVARRKLKNSYKEKIETHLTIDIPPGIMDCGGSVDTSAERDDPRKGGSKFDPPEWLFSFPGQNHFPFPRDSISVRGMLKNFFSATPQIDKKTGEVMVGVSQAEFVKDWDIIFQVIRQLGAFMEKVHEKIDQRVLKPLWPEGLNPIVDKRQRQTRIFRREEIGYEEYFNLKFGGTLSQTADRVTDSEWINLAALMYSHLEKGAPDLLVTYGNIINIVYRGLLPLIMDMMADISVKANDLAVEHAEWPEGTPIPEEYIGKSHPLLSWGFPKFVDFFIIGGVMRQRPEWTDYRYRVEPWPLKQEELVDGVQKMVLESRIEEALNYYNPFPWRGTVRQYTEQRSGSTVFLP</sequence>
<proteinExistence type="predicted"/>
<reference evidence="2" key="1">
    <citation type="submission" date="2019-06" db="EMBL/GenBank/DDBJ databases">
        <authorList>
            <person name="Palmer J.M."/>
        </authorList>
    </citation>
    <scope>NUCLEOTIDE SEQUENCE</scope>
    <source>
        <strain evidence="2">TWF679</strain>
    </source>
</reference>
<dbReference type="EMBL" id="WIWT01000008">
    <property type="protein sequence ID" value="KAF3219864.1"/>
    <property type="molecule type" value="Genomic_DNA"/>
</dbReference>
<dbReference type="AlphaFoldDB" id="A0A8H8VIW3"/>
<evidence type="ECO:0000313" key="2">
    <source>
        <dbReference type="EMBL" id="KAF3219864.1"/>
    </source>
</evidence>
<organism evidence="2 3">
    <name type="scientific">Orbilia oligospora</name>
    <name type="common">Nematode-trapping fungus</name>
    <name type="synonym">Arthrobotrys oligospora</name>
    <dbReference type="NCBI Taxonomy" id="2813651"/>
    <lineage>
        <taxon>Eukaryota</taxon>
        <taxon>Fungi</taxon>
        <taxon>Dikarya</taxon>
        <taxon>Ascomycota</taxon>
        <taxon>Pezizomycotina</taxon>
        <taxon>Orbiliomycetes</taxon>
        <taxon>Orbiliales</taxon>
        <taxon>Orbiliaceae</taxon>
        <taxon>Orbilia</taxon>
    </lineage>
</organism>
<evidence type="ECO:0000313" key="3">
    <source>
        <dbReference type="Proteomes" id="UP000614610"/>
    </source>
</evidence>
<protein>
    <submittedName>
        <fullName evidence="2">Uncharacterized protein</fullName>
    </submittedName>
</protein>
<keyword evidence="1" id="KW-0732">Signal</keyword>
<feature type="chain" id="PRO_5034203647" evidence="1">
    <location>
        <begin position="31"/>
        <end position="492"/>
    </location>
</feature>
<dbReference type="Proteomes" id="UP000614610">
    <property type="component" value="Unassembled WGS sequence"/>
</dbReference>
<gene>
    <name evidence="2" type="ORF">TWF679_010320</name>
</gene>